<comment type="caution">
    <text evidence="8">The sequence shown here is derived from an EMBL/GenBank/DDBJ whole genome shotgun (WGS) entry which is preliminary data.</text>
</comment>
<keyword evidence="5 6" id="KW-0472">Membrane</keyword>
<dbReference type="Pfam" id="PF00482">
    <property type="entry name" value="T2SSF"/>
    <property type="match status" value="1"/>
</dbReference>
<accession>A0A5N3SBF5</accession>
<dbReference type="PANTHER" id="PTHR35007:SF2">
    <property type="entry name" value="PILUS ASSEMBLE PROTEIN"/>
    <property type="match status" value="1"/>
</dbReference>
<proteinExistence type="predicted"/>
<evidence type="ECO:0000313" key="9">
    <source>
        <dbReference type="Proteomes" id="UP000326687"/>
    </source>
</evidence>
<evidence type="ECO:0000256" key="6">
    <source>
        <dbReference type="SAM" id="Phobius"/>
    </source>
</evidence>
<organism evidence="8 9">
    <name type="scientific">Vibrio fortis</name>
    <dbReference type="NCBI Taxonomy" id="212667"/>
    <lineage>
        <taxon>Bacteria</taxon>
        <taxon>Pseudomonadati</taxon>
        <taxon>Pseudomonadota</taxon>
        <taxon>Gammaproteobacteria</taxon>
        <taxon>Vibrionales</taxon>
        <taxon>Vibrionaceae</taxon>
        <taxon>Vibrio</taxon>
    </lineage>
</organism>
<protein>
    <submittedName>
        <fullName evidence="8">Pilus assembly protein TadB</fullName>
    </submittedName>
</protein>
<feature type="transmembrane region" description="Helical" evidence="6">
    <location>
        <begin position="250"/>
        <end position="266"/>
    </location>
</feature>
<evidence type="ECO:0000256" key="2">
    <source>
        <dbReference type="ARBA" id="ARBA00022475"/>
    </source>
</evidence>
<sequence length="309" mass="34980">MILPIFLITTGCVILLFSLLASRNKGNKKEYLESFGKTVIVGSLDTNKQAFNLSALSKESFIELLQRYAKSLANQLGSLYLIKIAVFCSLLLMFSLYLNSNFLRMNQMWVSLVMFLLGIAWGISFLNKREKERFESTFPDALNMLASAVSAGESITQAMAFVGRNLAGPVGSEFKLMADRLQVGEPPEVVFSKSCNRFPYPTFYFFVISMRANMIRGGQLKEIISRLNRVMFDARAVEKKKFALTSEARISAKIVGAIPFLFLFSLQYLSPENFEYVMYTDAGRPILYYVLISESIGMFIVWLLMKSVR</sequence>
<keyword evidence="3 6" id="KW-0812">Transmembrane</keyword>
<feature type="transmembrane region" description="Helical" evidence="6">
    <location>
        <begin position="76"/>
        <end position="96"/>
    </location>
</feature>
<gene>
    <name evidence="8" type="ORF">F2Z80_09710</name>
</gene>
<evidence type="ECO:0000256" key="4">
    <source>
        <dbReference type="ARBA" id="ARBA00022989"/>
    </source>
</evidence>
<feature type="domain" description="Type II secretion system protein GspF" evidence="7">
    <location>
        <begin position="142"/>
        <end position="264"/>
    </location>
</feature>
<evidence type="ECO:0000259" key="7">
    <source>
        <dbReference type="Pfam" id="PF00482"/>
    </source>
</evidence>
<reference evidence="8 9" key="1">
    <citation type="submission" date="2019-09" db="EMBL/GenBank/DDBJ databases">
        <title>Vibrio Fortis S7-72.</title>
        <authorList>
            <person name="Das S.K."/>
        </authorList>
    </citation>
    <scope>NUCLEOTIDE SEQUENCE [LARGE SCALE GENOMIC DNA]</scope>
    <source>
        <strain evidence="8 9">S7-72</strain>
    </source>
</reference>
<keyword evidence="4 6" id="KW-1133">Transmembrane helix</keyword>
<dbReference type="AlphaFoldDB" id="A0A5N3SBF5"/>
<comment type="subcellular location">
    <subcellularLocation>
        <location evidence="1">Cell membrane</location>
        <topology evidence="1">Multi-pass membrane protein</topology>
    </subcellularLocation>
</comment>
<dbReference type="InterPro" id="IPR018076">
    <property type="entry name" value="T2SS_GspF_dom"/>
</dbReference>
<evidence type="ECO:0000256" key="3">
    <source>
        <dbReference type="ARBA" id="ARBA00022692"/>
    </source>
</evidence>
<dbReference type="GO" id="GO:0005886">
    <property type="term" value="C:plasma membrane"/>
    <property type="evidence" value="ECO:0007669"/>
    <property type="project" value="UniProtKB-SubCell"/>
</dbReference>
<feature type="transmembrane region" description="Helical" evidence="6">
    <location>
        <begin position="108"/>
        <end position="126"/>
    </location>
</feature>
<keyword evidence="2" id="KW-1003">Cell membrane</keyword>
<dbReference type="PANTHER" id="PTHR35007">
    <property type="entry name" value="INTEGRAL MEMBRANE PROTEIN-RELATED"/>
    <property type="match status" value="1"/>
</dbReference>
<evidence type="ECO:0000256" key="1">
    <source>
        <dbReference type="ARBA" id="ARBA00004651"/>
    </source>
</evidence>
<dbReference type="Proteomes" id="UP000326687">
    <property type="component" value="Unassembled WGS sequence"/>
</dbReference>
<feature type="transmembrane region" description="Helical" evidence="6">
    <location>
        <begin position="286"/>
        <end position="305"/>
    </location>
</feature>
<name>A0A5N3SBF5_9VIBR</name>
<dbReference type="RefSeq" id="WP_150895399.1">
    <property type="nucleotide sequence ID" value="NZ_VXDD01000001.1"/>
</dbReference>
<evidence type="ECO:0000256" key="5">
    <source>
        <dbReference type="ARBA" id="ARBA00023136"/>
    </source>
</evidence>
<feature type="transmembrane region" description="Helical" evidence="6">
    <location>
        <begin position="6"/>
        <end position="22"/>
    </location>
</feature>
<evidence type="ECO:0000313" key="8">
    <source>
        <dbReference type="EMBL" id="KAB0304198.1"/>
    </source>
</evidence>
<dbReference type="EMBL" id="VXDD01000001">
    <property type="protein sequence ID" value="KAB0304198.1"/>
    <property type="molecule type" value="Genomic_DNA"/>
</dbReference>